<evidence type="ECO:0000256" key="10">
    <source>
        <dbReference type="SAM" id="MobiDB-lite"/>
    </source>
</evidence>
<evidence type="ECO:0000256" key="5">
    <source>
        <dbReference type="ARBA" id="ARBA00022737"/>
    </source>
</evidence>
<dbReference type="AlphaFoldDB" id="A0A9R0QDV2"/>
<dbReference type="GO" id="GO:0016020">
    <property type="term" value="C:membrane"/>
    <property type="evidence" value="ECO:0007669"/>
    <property type="project" value="UniProtKB-SubCell"/>
</dbReference>
<protein>
    <submittedName>
        <fullName evidence="11">Uncharacterized protein</fullName>
    </submittedName>
</protein>
<proteinExistence type="predicted"/>
<keyword evidence="5" id="KW-0677">Repeat</keyword>
<dbReference type="FunFam" id="3.80.10.10:FF:000800">
    <property type="entry name" value="Receptor like protein 29"/>
    <property type="match status" value="1"/>
</dbReference>
<keyword evidence="9" id="KW-0325">Glycoprotein</keyword>
<dbReference type="InterPro" id="IPR032675">
    <property type="entry name" value="LRR_dom_sf"/>
</dbReference>
<name>A0A9R0QDV2_TRITD</name>
<keyword evidence="3" id="KW-0812">Transmembrane</keyword>
<dbReference type="InterPro" id="IPR001611">
    <property type="entry name" value="Leu-rich_rpt"/>
</dbReference>
<dbReference type="PROSITE" id="PS51257">
    <property type="entry name" value="PROKAR_LIPOPROTEIN"/>
    <property type="match status" value="1"/>
</dbReference>
<dbReference type="PANTHER" id="PTHR27000:SF776">
    <property type="entry name" value="PROTEIN KINASE DOMAIN-CONTAINING PROTEIN"/>
    <property type="match status" value="1"/>
</dbReference>
<accession>A0A9R0QDV2</accession>
<sequence length="179" mass="18378">MERKVAGGNSGFPRQSPHARTNAVLPLPVSVACTGRGSQAPVPSPQELRLANSGYSGSIPETFGRLTSLTTLSLQNNNLTGRIPAGLSRLKRMYHLNLSKNGLDGAVPFDGAFLRRLGRNLDLSGNPGLCVDDRAATKEVGVGVCGGGDGSGASPGRAIARGGALWPSASALLCSCLLL</sequence>
<evidence type="ECO:0000256" key="3">
    <source>
        <dbReference type="ARBA" id="ARBA00022692"/>
    </source>
</evidence>
<feature type="region of interest" description="Disordered" evidence="10">
    <location>
        <begin position="1"/>
        <end position="23"/>
    </location>
</feature>
<dbReference type="Gene3D" id="3.80.10.10">
    <property type="entry name" value="Ribonuclease Inhibitor"/>
    <property type="match status" value="1"/>
</dbReference>
<comment type="subcellular location">
    <subcellularLocation>
        <location evidence="1">Membrane</location>
        <topology evidence="1">Single-pass membrane protein</topology>
    </subcellularLocation>
</comment>
<evidence type="ECO:0000313" key="12">
    <source>
        <dbReference type="Proteomes" id="UP000324705"/>
    </source>
</evidence>
<dbReference type="Pfam" id="PF13855">
    <property type="entry name" value="LRR_8"/>
    <property type="match status" value="1"/>
</dbReference>
<dbReference type="PANTHER" id="PTHR27000">
    <property type="entry name" value="LEUCINE-RICH REPEAT RECEPTOR-LIKE PROTEIN KINASE FAMILY PROTEIN-RELATED"/>
    <property type="match status" value="1"/>
</dbReference>
<dbReference type="Gramene" id="TRITD1Av1G201540.1">
    <property type="protein sequence ID" value="TRITD1Av1G201540.1"/>
    <property type="gene ID" value="TRITD1Av1G201540"/>
</dbReference>
<keyword evidence="4" id="KW-0732">Signal</keyword>
<evidence type="ECO:0000256" key="1">
    <source>
        <dbReference type="ARBA" id="ARBA00004167"/>
    </source>
</evidence>
<organism evidence="11 12">
    <name type="scientific">Triticum turgidum subsp. durum</name>
    <name type="common">Durum wheat</name>
    <name type="synonym">Triticum durum</name>
    <dbReference type="NCBI Taxonomy" id="4567"/>
    <lineage>
        <taxon>Eukaryota</taxon>
        <taxon>Viridiplantae</taxon>
        <taxon>Streptophyta</taxon>
        <taxon>Embryophyta</taxon>
        <taxon>Tracheophyta</taxon>
        <taxon>Spermatophyta</taxon>
        <taxon>Magnoliopsida</taxon>
        <taxon>Liliopsida</taxon>
        <taxon>Poales</taxon>
        <taxon>Poaceae</taxon>
        <taxon>BOP clade</taxon>
        <taxon>Pooideae</taxon>
        <taxon>Triticodae</taxon>
        <taxon>Triticeae</taxon>
        <taxon>Triticinae</taxon>
        <taxon>Triticum</taxon>
    </lineage>
</organism>
<evidence type="ECO:0000256" key="8">
    <source>
        <dbReference type="ARBA" id="ARBA00023170"/>
    </source>
</evidence>
<reference evidence="11 12" key="1">
    <citation type="submission" date="2017-09" db="EMBL/GenBank/DDBJ databases">
        <authorList>
            <consortium name="International Durum Wheat Genome Sequencing Consortium (IDWGSC)"/>
            <person name="Milanesi L."/>
        </authorList>
    </citation>
    <scope>NUCLEOTIDE SEQUENCE [LARGE SCALE GENOMIC DNA]</scope>
    <source>
        <strain evidence="12">cv. Svevo</strain>
    </source>
</reference>
<evidence type="ECO:0000256" key="7">
    <source>
        <dbReference type="ARBA" id="ARBA00023136"/>
    </source>
</evidence>
<evidence type="ECO:0000256" key="4">
    <source>
        <dbReference type="ARBA" id="ARBA00022729"/>
    </source>
</evidence>
<evidence type="ECO:0000256" key="6">
    <source>
        <dbReference type="ARBA" id="ARBA00022989"/>
    </source>
</evidence>
<evidence type="ECO:0000256" key="2">
    <source>
        <dbReference type="ARBA" id="ARBA00022614"/>
    </source>
</evidence>
<dbReference type="SUPFAM" id="SSF52058">
    <property type="entry name" value="L domain-like"/>
    <property type="match status" value="1"/>
</dbReference>
<dbReference type="EMBL" id="LT934111">
    <property type="protein sequence ID" value="VAH09672.1"/>
    <property type="molecule type" value="Genomic_DNA"/>
</dbReference>
<keyword evidence="2" id="KW-0433">Leucine-rich repeat</keyword>
<keyword evidence="12" id="KW-1185">Reference proteome</keyword>
<keyword evidence="6" id="KW-1133">Transmembrane helix</keyword>
<dbReference type="OMA" id="KQLRYIV"/>
<keyword evidence="8" id="KW-0675">Receptor</keyword>
<gene>
    <name evidence="11" type="ORF">TRITD_1Av1G201540</name>
</gene>
<keyword evidence="7" id="KW-0472">Membrane</keyword>
<evidence type="ECO:0000313" key="11">
    <source>
        <dbReference type="EMBL" id="VAH09672.1"/>
    </source>
</evidence>
<evidence type="ECO:0000256" key="9">
    <source>
        <dbReference type="ARBA" id="ARBA00023180"/>
    </source>
</evidence>
<dbReference type="Proteomes" id="UP000324705">
    <property type="component" value="Chromosome 1A"/>
</dbReference>